<dbReference type="EMBL" id="JARJCM010000149">
    <property type="protein sequence ID" value="KAJ7025717.1"/>
    <property type="molecule type" value="Genomic_DNA"/>
</dbReference>
<evidence type="ECO:0000313" key="7">
    <source>
        <dbReference type="EMBL" id="KAJ7025717.1"/>
    </source>
</evidence>
<keyword evidence="3" id="KW-0862">Zinc</keyword>
<keyword evidence="1" id="KW-0479">Metal-binding</keyword>
<evidence type="ECO:0000256" key="2">
    <source>
        <dbReference type="ARBA" id="ARBA00022771"/>
    </source>
</evidence>
<dbReference type="AlphaFoldDB" id="A0AAD6WUE0"/>
<keyword evidence="8" id="KW-1185">Reference proteome</keyword>
<evidence type="ECO:0000313" key="8">
    <source>
        <dbReference type="Proteomes" id="UP001218188"/>
    </source>
</evidence>
<feature type="domain" description="MYND-type" evidence="6">
    <location>
        <begin position="406"/>
        <end position="442"/>
    </location>
</feature>
<feature type="region of interest" description="Disordered" evidence="5">
    <location>
        <begin position="1"/>
        <end position="43"/>
    </location>
</feature>
<dbReference type="Pfam" id="PF01753">
    <property type="entry name" value="zf-MYND"/>
    <property type="match status" value="1"/>
</dbReference>
<comment type="caution">
    <text evidence="7">The sequence shown here is derived from an EMBL/GenBank/DDBJ whole genome shotgun (WGS) entry which is preliminary data.</text>
</comment>
<dbReference type="Gene3D" id="6.10.140.2220">
    <property type="match status" value="1"/>
</dbReference>
<evidence type="ECO:0000259" key="6">
    <source>
        <dbReference type="PROSITE" id="PS50865"/>
    </source>
</evidence>
<feature type="compositionally biased region" description="Pro residues" evidence="5">
    <location>
        <begin position="1"/>
        <end position="10"/>
    </location>
</feature>
<name>A0AAD6WUE0_9AGAR</name>
<sequence length="543" mass="61141">MQLRSPPSPIPSRRRPSSAFSHISPPPGTRYGDAVPVESPDDMHNTKSAGIAITALASILRRYRSTPYWPNALQRLVGCWPSTLMGLLFYARALLRREPPPPMTEVDSPAYTFTAIITLLQMYADVESLAALVRRTPQGINLVSRLWAFEILNSRLSTQLTEMFPDLCQPTAAGLLNYTYLRVETWSTPVPPYFSHYRAACQTFPRSLPLAWSIFRGAQLLSIDLRMFPATDQIHTNLRNLGHLHSTALHLHLLSLNSVGIVTQALVALVSRPFEAASADVTAGCITQICEYLQKYVTADGLTWLNQSLELGLLLALLKAHPWLAHKKSALDAFTSLMIVHLPRYFIYISILRQVNKSFDAFLRLGWMSSALSDPCRKVWLAFYHYVRMRLKVASPAELQVLPCDNLECNQQSSMRCSSCYDTVYCSNECQMKTWNSHIESCQARAIARQAGTPPDLGAADVQFALRVAQHDFEECKADVCRRWTEAGTLPAHRRDRLLSISTCGDYRRPPALSASRWGRTPPYSPLYRKGLRERDIICVIWG</sequence>
<dbReference type="PROSITE" id="PS50865">
    <property type="entry name" value="ZF_MYND_2"/>
    <property type="match status" value="1"/>
</dbReference>
<dbReference type="Proteomes" id="UP001218188">
    <property type="component" value="Unassembled WGS sequence"/>
</dbReference>
<reference evidence="7" key="1">
    <citation type="submission" date="2023-03" db="EMBL/GenBank/DDBJ databases">
        <title>Massive genome expansion in bonnet fungi (Mycena s.s.) driven by repeated elements and novel gene families across ecological guilds.</title>
        <authorList>
            <consortium name="Lawrence Berkeley National Laboratory"/>
            <person name="Harder C.B."/>
            <person name="Miyauchi S."/>
            <person name="Viragh M."/>
            <person name="Kuo A."/>
            <person name="Thoen E."/>
            <person name="Andreopoulos B."/>
            <person name="Lu D."/>
            <person name="Skrede I."/>
            <person name="Drula E."/>
            <person name="Henrissat B."/>
            <person name="Morin E."/>
            <person name="Kohler A."/>
            <person name="Barry K."/>
            <person name="LaButti K."/>
            <person name="Morin E."/>
            <person name="Salamov A."/>
            <person name="Lipzen A."/>
            <person name="Mereny Z."/>
            <person name="Hegedus B."/>
            <person name="Baldrian P."/>
            <person name="Stursova M."/>
            <person name="Weitz H."/>
            <person name="Taylor A."/>
            <person name="Grigoriev I.V."/>
            <person name="Nagy L.G."/>
            <person name="Martin F."/>
            <person name="Kauserud H."/>
        </authorList>
    </citation>
    <scope>NUCLEOTIDE SEQUENCE</scope>
    <source>
        <strain evidence="7">CBHHK200</strain>
    </source>
</reference>
<evidence type="ECO:0000256" key="5">
    <source>
        <dbReference type="SAM" id="MobiDB-lite"/>
    </source>
</evidence>
<evidence type="ECO:0000256" key="1">
    <source>
        <dbReference type="ARBA" id="ARBA00022723"/>
    </source>
</evidence>
<accession>A0AAD6WUE0</accession>
<dbReference type="GO" id="GO:0008270">
    <property type="term" value="F:zinc ion binding"/>
    <property type="evidence" value="ECO:0007669"/>
    <property type="project" value="UniProtKB-KW"/>
</dbReference>
<dbReference type="SUPFAM" id="SSF144232">
    <property type="entry name" value="HIT/MYND zinc finger-like"/>
    <property type="match status" value="1"/>
</dbReference>
<proteinExistence type="predicted"/>
<dbReference type="InterPro" id="IPR002893">
    <property type="entry name" value="Znf_MYND"/>
</dbReference>
<evidence type="ECO:0000256" key="4">
    <source>
        <dbReference type="PROSITE-ProRule" id="PRU00134"/>
    </source>
</evidence>
<organism evidence="7 8">
    <name type="scientific">Mycena alexandri</name>
    <dbReference type="NCBI Taxonomy" id="1745969"/>
    <lineage>
        <taxon>Eukaryota</taxon>
        <taxon>Fungi</taxon>
        <taxon>Dikarya</taxon>
        <taxon>Basidiomycota</taxon>
        <taxon>Agaricomycotina</taxon>
        <taxon>Agaricomycetes</taxon>
        <taxon>Agaricomycetidae</taxon>
        <taxon>Agaricales</taxon>
        <taxon>Marasmiineae</taxon>
        <taxon>Mycenaceae</taxon>
        <taxon>Mycena</taxon>
    </lineage>
</organism>
<gene>
    <name evidence="7" type="ORF">C8F04DRAFT_1238954</name>
</gene>
<keyword evidence="2 4" id="KW-0863">Zinc-finger</keyword>
<protein>
    <recommendedName>
        <fullName evidence="6">MYND-type domain-containing protein</fullName>
    </recommendedName>
</protein>
<evidence type="ECO:0000256" key="3">
    <source>
        <dbReference type="ARBA" id="ARBA00022833"/>
    </source>
</evidence>